<dbReference type="GO" id="GO:0048015">
    <property type="term" value="P:phosphatidylinositol-mediated signaling"/>
    <property type="evidence" value="ECO:0007669"/>
    <property type="project" value="TreeGrafter"/>
</dbReference>
<dbReference type="SUPFAM" id="SSF56112">
    <property type="entry name" value="Protein kinase-like (PK-like)"/>
    <property type="match status" value="1"/>
</dbReference>
<dbReference type="GO" id="GO:0000407">
    <property type="term" value="C:phagophore assembly site"/>
    <property type="evidence" value="ECO:0007669"/>
    <property type="project" value="TreeGrafter"/>
</dbReference>
<dbReference type="SMART" id="SM00146">
    <property type="entry name" value="PI3Kc"/>
    <property type="match status" value="1"/>
</dbReference>
<dbReference type="CDD" id="cd04371">
    <property type="entry name" value="DEP"/>
    <property type="match status" value="1"/>
</dbReference>
<dbReference type="AlphaFoldDB" id="A0A7S1TH21"/>
<proteinExistence type="predicted"/>
<dbReference type="Pfam" id="PF00454">
    <property type="entry name" value="PI3_PI4_kinase"/>
    <property type="match status" value="1"/>
</dbReference>
<dbReference type="GO" id="GO:0006897">
    <property type="term" value="P:endocytosis"/>
    <property type="evidence" value="ECO:0007669"/>
    <property type="project" value="TreeGrafter"/>
</dbReference>
<dbReference type="PROSITE" id="PS50186">
    <property type="entry name" value="DEP"/>
    <property type="match status" value="1"/>
</dbReference>
<dbReference type="GO" id="GO:0016303">
    <property type="term" value="F:1-phosphatidylinositol-3-kinase activity"/>
    <property type="evidence" value="ECO:0007669"/>
    <property type="project" value="TreeGrafter"/>
</dbReference>
<evidence type="ECO:0000256" key="1">
    <source>
        <dbReference type="ARBA" id="ARBA00022679"/>
    </source>
</evidence>
<dbReference type="InterPro" id="IPR018936">
    <property type="entry name" value="PI3/4_kinase_CS"/>
</dbReference>
<name>A0A7S1TH21_9RHOD</name>
<reference evidence="5" key="1">
    <citation type="submission" date="2021-01" db="EMBL/GenBank/DDBJ databases">
        <authorList>
            <person name="Corre E."/>
            <person name="Pelletier E."/>
            <person name="Niang G."/>
            <person name="Scheremetjew M."/>
            <person name="Finn R."/>
            <person name="Kale V."/>
            <person name="Holt S."/>
            <person name="Cochrane G."/>
            <person name="Meng A."/>
            <person name="Brown T."/>
            <person name="Cohen L."/>
        </authorList>
    </citation>
    <scope>NUCLEOTIDE SEQUENCE</scope>
    <source>
        <strain evidence="5">SAG 36.94</strain>
    </source>
</reference>
<dbReference type="Gene3D" id="1.10.1070.11">
    <property type="entry name" value="Phosphatidylinositol 3-/4-kinase, catalytic domain"/>
    <property type="match status" value="1"/>
</dbReference>
<evidence type="ECO:0000259" key="3">
    <source>
        <dbReference type="PROSITE" id="PS50186"/>
    </source>
</evidence>
<evidence type="ECO:0000259" key="4">
    <source>
        <dbReference type="PROSITE" id="PS50290"/>
    </source>
</evidence>
<organism evidence="5">
    <name type="scientific">Compsopogon caeruleus</name>
    <dbReference type="NCBI Taxonomy" id="31354"/>
    <lineage>
        <taxon>Eukaryota</taxon>
        <taxon>Rhodophyta</taxon>
        <taxon>Compsopogonophyceae</taxon>
        <taxon>Compsopogonales</taxon>
        <taxon>Compsopogonaceae</taxon>
        <taxon>Compsopogon</taxon>
    </lineage>
</organism>
<dbReference type="SUPFAM" id="SSF46785">
    <property type="entry name" value="Winged helix' DNA-binding domain"/>
    <property type="match status" value="1"/>
</dbReference>
<dbReference type="Gene3D" id="1.10.10.10">
    <property type="entry name" value="Winged helix-like DNA-binding domain superfamily/Winged helix DNA-binding domain"/>
    <property type="match status" value="1"/>
</dbReference>
<dbReference type="GO" id="GO:0034271">
    <property type="term" value="C:phosphatidylinositol 3-kinase complex, class III, type I"/>
    <property type="evidence" value="ECO:0007669"/>
    <property type="project" value="TreeGrafter"/>
</dbReference>
<dbReference type="InterPro" id="IPR036940">
    <property type="entry name" value="PI3/4_kinase_cat_sf"/>
</dbReference>
<feature type="domain" description="DEP" evidence="3">
    <location>
        <begin position="164"/>
        <end position="244"/>
    </location>
</feature>
<dbReference type="PROSITE" id="PS50290">
    <property type="entry name" value="PI3_4_KINASE_3"/>
    <property type="match status" value="1"/>
</dbReference>
<keyword evidence="1" id="KW-0808">Transferase</keyword>
<dbReference type="InterPro" id="IPR011009">
    <property type="entry name" value="Kinase-like_dom_sf"/>
</dbReference>
<dbReference type="InterPro" id="IPR036388">
    <property type="entry name" value="WH-like_DNA-bd_sf"/>
</dbReference>
<protein>
    <recommendedName>
        <fullName evidence="6">PI3K/PI4K catalytic domain-containing protein</fullName>
    </recommendedName>
</protein>
<dbReference type="Gene3D" id="3.30.1010.10">
    <property type="entry name" value="Phosphatidylinositol 3-kinase Catalytic Subunit, Chain A, domain 4"/>
    <property type="match status" value="1"/>
</dbReference>
<dbReference type="GO" id="GO:0005777">
    <property type="term" value="C:peroxisome"/>
    <property type="evidence" value="ECO:0007669"/>
    <property type="project" value="TreeGrafter"/>
</dbReference>
<dbReference type="GO" id="GO:0000045">
    <property type="term" value="P:autophagosome assembly"/>
    <property type="evidence" value="ECO:0007669"/>
    <property type="project" value="TreeGrafter"/>
</dbReference>
<evidence type="ECO:0008006" key="6">
    <source>
        <dbReference type="Google" id="ProtNLM"/>
    </source>
</evidence>
<sequence>MAVESQLLFDLIAPEMEAVVDPGTLLTASDSTVFALLPMIVGTLEALGRNATTPRARVVALVDALRARLGASRAIKLRFLLLTRIGTYRRSWKLTLIYRTDCYKLARSELNAKLEGGPDLASLSLTSSSDLSGSSSMRHLTTLDELLTDKGKLYKFALTKMFHPERGLKLRDHRHRMRIFKETFSEKEAVDFLVEHLALSSRNEAVEIAERMRMEGIIERMGPRKTKAFLDGNHPYQSLVTLGIKDKEQGCVITGSGKKVHCFKETCASFEAESISSFELQLPVDLIDMQSIDFWSRDVFSPDKEEGGIFGARIVTHPLSAISPLATPVGLRCCSSGSGMAAERSSDCSESILDEGEDDQSSAEGTVVSHVHVKKVFSSIARPMIVSMSYPENNSFLDDVDCFTEILPNALIKSGDNLLQDQAAEIMFRVFNALWADASAEFVKDFEAIPFAHTYEVIPTAPKAGFMEAVPGLDSLKSYNWTEWRERFGSNPIYVEEMTRSAAGSYIAAYVLGVRDRHWDNILIKGDATMIHIDFGFMLGAVPPIDGPRFSISPDMQSAFEALGCWDRFVGLAVRAFKVLRDRFGDILRASLLLFPYAGFTEDDIRHFLMSKHSFAVHEPEGAALSLVKRQINSSATDWKTKLKAYSHDKVDPLFYDLLERGFPPAVLAYKIVAAKDNKHSKRLEIHAEATSPGTVVNVDVEVERVSRNSGLEL</sequence>
<dbReference type="GO" id="GO:0034272">
    <property type="term" value="C:phosphatidylinositol 3-kinase complex, class III, type II"/>
    <property type="evidence" value="ECO:0007669"/>
    <property type="project" value="TreeGrafter"/>
</dbReference>
<dbReference type="InterPro" id="IPR000403">
    <property type="entry name" value="PI3/4_kinase_cat_dom"/>
</dbReference>
<dbReference type="EMBL" id="HBGH01014312">
    <property type="protein sequence ID" value="CAD9235831.1"/>
    <property type="molecule type" value="Transcribed_RNA"/>
</dbReference>
<dbReference type="PANTHER" id="PTHR10048:SF7">
    <property type="entry name" value="PHOSPHATIDYLINOSITOL 3-KINASE CATALYTIC SUBUNIT TYPE 3"/>
    <property type="match status" value="1"/>
</dbReference>
<accession>A0A7S1TH21</accession>
<gene>
    <name evidence="5" type="ORF">CCAE0312_LOCUS7923</name>
</gene>
<dbReference type="InterPro" id="IPR000591">
    <property type="entry name" value="DEP_dom"/>
</dbReference>
<evidence type="ECO:0000313" key="5">
    <source>
        <dbReference type="EMBL" id="CAD9235831.1"/>
    </source>
</evidence>
<evidence type="ECO:0000256" key="2">
    <source>
        <dbReference type="ARBA" id="ARBA00022777"/>
    </source>
</evidence>
<dbReference type="PANTHER" id="PTHR10048">
    <property type="entry name" value="PHOSPHATIDYLINOSITOL KINASE"/>
    <property type="match status" value="1"/>
</dbReference>
<dbReference type="GO" id="GO:0005768">
    <property type="term" value="C:endosome"/>
    <property type="evidence" value="ECO:0007669"/>
    <property type="project" value="TreeGrafter"/>
</dbReference>
<dbReference type="InterPro" id="IPR015433">
    <property type="entry name" value="PI3/4_kinase"/>
</dbReference>
<feature type="domain" description="PI3K/PI4K catalytic" evidence="4">
    <location>
        <begin position="370"/>
        <end position="640"/>
    </location>
</feature>
<dbReference type="PROSITE" id="PS00916">
    <property type="entry name" value="PI3_4_KINASE_2"/>
    <property type="match status" value="1"/>
</dbReference>
<dbReference type="InterPro" id="IPR036390">
    <property type="entry name" value="WH_DNA-bd_sf"/>
</dbReference>
<keyword evidence="2" id="KW-0418">Kinase</keyword>
<dbReference type="Pfam" id="PF00610">
    <property type="entry name" value="DEP"/>
    <property type="match status" value="1"/>
</dbReference>
<dbReference type="SMART" id="SM00049">
    <property type="entry name" value="DEP"/>
    <property type="match status" value="1"/>
</dbReference>